<comment type="caution">
    <text evidence="2">The sequence shown here is derived from an EMBL/GenBank/DDBJ whole genome shotgun (WGS) entry which is preliminary data.</text>
</comment>
<keyword evidence="1" id="KW-1133">Transmembrane helix</keyword>
<feature type="transmembrane region" description="Helical" evidence="1">
    <location>
        <begin position="147"/>
        <end position="171"/>
    </location>
</feature>
<protein>
    <submittedName>
        <fullName evidence="2">Uncharacterized protein</fullName>
    </submittedName>
</protein>
<keyword evidence="1" id="KW-0812">Transmembrane</keyword>
<evidence type="ECO:0000313" key="3">
    <source>
        <dbReference type="Proteomes" id="UP001175271"/>
    </source>
</evidence>
<keyword evidence="1" id="KW-0472">Membrane</keyword>
<feature type="transmembrane region" description="Helical" evidence="1">
    <location>
        <begin position="102"/>
        <end position="127"/>
    </location>
</feature>
<feature type="transmembrane region" description="Helical" evidence="1">
    <location>
        <begin position="20"/>
        <end position="41"/>
    </location>
</feature>
<name>A0AA39LLE0_9BILA</name>
<proteinExistence type="predicted"/>
<evidence type="ECO:0000313" key="2">
    <source>
        <dbReference type="EMBL" id="KAK0401345.1"/>
    </source>
</evidence>
<feature type="transmembrane region" description="Helical" evidence="1">
    <location>
        <begin position="334"/>
        <end position="359"/>
    </location>
</feature>
<dbReference type="Proteomes" id="UP001175271">
    <property type="component" value="Unassembled WGS sequence"/>
</dbReference>
<accession>A0AA39LLE0</accession>
<reference evidence="2" key="1">
    <citation type="submission" date="2023-06" db="EMBL/GenBank/DDBJ databases">
        <title>Genomic analysis of the entomopathogenic nematode Steinernema hermaphroditum.</title>
        <authorList>
            <person name="Schwarz E.M."/>
            <person name="Heppert J.K."/>
            <person name="Baniya A."/>
            <person name="Schwartz H.T."/>
            <person name="Tan C.-H."/>
            <person name="Antoshechkin I."/>
            <person name="Sternberg P.W."/>
            <person name="Goodrich-Blair H."/>
            <person name="Dillman A.R."/>
        </authorList>
    </citation>
    <scope>NUCLEOTIDE SEQUENCE</scope>
    <source>
        <strain evidence="2">PS9179</strain>
        <tissue evidence="2">Whole animal</tissue>
    </source>
</reference>
<dbReference type="AlphaFoldDB" id="A0AA39LLE0"/>
<gene>
    <name evidence="2" type="ORF">QR680_015730</name>
</gene>
<feature type="transmembrane region" description="Helical" evidence="1">
    <location>
        <begin position="183"/>
        <end position="201"/>
    </location>
</feature>
<evidence type="ECO:0000256" key="1">
    <source>
        <dbReference type="SAM" id="Phobius"/>
    </source>
</evidence>
<dbReference type="EMBL" id="JAUCMV010000004">
    <property type="protein sequence ID" value="KAK0401345.1"/>
    <property type="molecule type" value="Genomic_DNA"/>
</dbReference>
<feature type="transmembrane region" description="Helical" evidence="1">
    <location>
        <begin position="256"/>
        <end position="276"/>
    </location>
</feature>
<dbReference type="InterPro" id="IPR019422">
    <property type="entry name" value="7TM_GPCR_serpentine_rcpt_Srh"/>
</dbReference>
<keyword evidence="3" id="KW-1185">Reference proteome</keyword>
<organism evidence="2 3">
    <name type="scientific">Steinernema hermaphroditum</name>
    <dbReference type="NCBI Taxonomy" id="289476"/>
    <lineage>
        <taxon>Eukaryota</taxon>
        <taxon>Metazoa</taxon>
        <taxon>Ecdysozoa</taxon>
        <taxon>Nematoda</taxon>
        <taxon>Chromadorea</taxon>
        <taxon>Rhabditida</taxon>
        <taxon>Tylenchina</taxon>
        <taxon>Panagrolaimomorpha</taxon>
        <taxon>Strongyloidoidea</taxon>
        <taxon>Steinernematidae</taxon>
        <taxon>Steinernema</taxon>
    </lineage>
</organism>
<sequence length="395" mass="44005">MIDWNSHAVIDSVSQHIYQPLLTLLGILNLFIGSFAIFIVATKSPRSTRTYNALLLNILCWSFAADFFQAVLCQFDAHWPVPCFRAHGIVTLFNFGETVLDILATLIVIIYCNMIIAAALPFQYQAVSTKMIDWNSHAVIDSVSQHIYLPLLTLLGILNLFIGSFAIFIVATKSPRSTRTYNALLLNILFWSFAADFFQAILCQFDAHWPVPCFRAHGIVTLFNFGETVLDILATLIVIIYCNMIIAAALPIYLPLLTTLGIVNLFIGSFTIFIVATKSPQHTRTYNALLLNILCWSFAADFLQAAIGQFEAHWPAPCFRAHGIAELFNVGETFLGILITVMVVIYCNMIIAAGLPVSFRSAQLLYPSKANSVPRWAGILYCTVWHVMSTTTAMI</sequence>
<dbReference type="Pfam" id="PF10318">
    <property type="entry name" value="7TM_GPCR_Srh"/>
    <property type="match status" value="2"/>
</dbReference>